<keyword evidence="1" id="KW-0812">Transmembrane</keyword>
<evidence type="ECO:0000313" key="3">
    <source>
        <dbReference type="Proteomes" id="UP000772812"/>
    </source>
</evidence>
<dbReference type="RefSeq" id="WP_200674977.1">
    <property type="nucleotide sequence ID" value="NZ_JAACYA010000002.1"/>
</dbReference>
<feature type="transmembrane region" description="Helical" evidence="1">
    <location>
        <begin position="6"/>
        <end position="24"/>
    </location>
</feature>
<dbReference type="Proteomes" id="UP000772812">
    <property type="component" value="Unassembled WGS sequence"/>
</dbReference>
<protein>
    <submittedName>
        <fullName evidence="2">Uncharacterized protein</fullName>
    </submittedName>
</protein>
<dbReference type="EMBL" id="JAACYA010000002">
    <property type="protein sequence ID" value="MBK3333364.1"/>
    <property type="molecule type" value="Genomic_DNA"/>
</dbReference>
<reference evidence="2 3" key="1">
    <citation type="journal article" date="2021" name="Syst. Appl. Microbiol.">
        <title>Persephonella atlantica sp. nov.: How to adapt to physico-chemical gradients in high temperature hydrothermal habitats.</title>
        <authorList>
            <person name="Francois D.X."/>
            <person name="Godfroy A."/>
            <person name="Mathien C."/>
            <person name="Aube J."/>
            <person name="Cathalot C."/>
            <person name="Lesongeur F."/>
            <person name="L'Haridon S."/>
            <person name="Philippon X."/>
            <person name="Roussel E.G."/>
        </authorList>
    </citation>
    <scope>NUCLEOTIDE SEQUENCE [LARGE SCALE GENOMIC DNA]</scope>
    <source>
        <strain evidence="2 3">MO1340</strain>
    </source>
</reference>
<sequence length="52" mass="6382">MKWLIFLMFLIYVGTMVFLVYMRIRPAIKKVDRQKRSRRNDGKDNEIFEKGE</sequence>
<evidence type="ECO:0000313" key="2">
    <source>
        <dbReference type="EMBL" id="MBK3333364.1"/>
    </source>
</evidence>
<keyword evidence="1" id="KW-1133">Transmembrane helix</keyword>
<keyword evidence="3" id="KW-1185">Reference proteome</keyword>
<proteinExistence type="predicted"/>
<keyword evidence="1" id="KW-0472">Membrane</keyword>
<comment type="caution">
    <text evidence="2">The sequence shown here is derived from an EMBL/GenBank/DDBJ whole genome shotgun (WGS) entry which is preliminary data.</text>
</comment>
<evidence type="ECO:0000256" key="1">
    <source>
        <dbReference type="SAM" id="Phobius"/>
    </source>
</evidence>
<gene>
    <name evidence="2" type="ORF">GWK41_09820</name>
</gene>
<organism evidence="2 3">
    <name type="scientific">Persephonella atlantica</name>
    <dbReference type="NCBI Taxonomy" id="2699429"/>
    <lineage>
        <taxon>Bacteria</taxon>
        <taxon>Pseudomonadati</taxon>
        <taxon>Aquificota</taxon>
        <taxon>Aquificia</taxon>
        <taxon>Aquificales</taxon>
        <taxon>Hydrogenothermaceae</taxon>
        <taxon>Persephonella</taxon>
    </lineage>
</organism>
<name>A0ABS1GKA7_9AQUI</name>
<accession>A0ABS1GKA7</accession>